<dbReference type="EMBL" id="BAABRU010000008">
    <property type="protein sequence ID" value="GAA5528732.1"/>
    <property type="molecule type" value="Genomic_DNA"/>
</dbReference>
<keyword evidence="2" id="KW-1185">Reference proteome</keyword>
<sequence length="39" mass="4196">MKLGFLIHEGHEGGEGSGFRNEGAALHYRVQAGSLTPDR</sequence>
<gene>
    <name evidence="1" type="ORF">Hgul01_02534</name>
</gene>
<proteinExistence type="predicted"/>
<name>A0ABP9WZW5_9CHLR</name>
<organism evidence="1 2">
    <name type="scientific">Herpetosiphon gulosus</name>
    <dbReference type="NCBI Taxonomy" id="1973496"/>
    <lineage>
        <taxon>Bacteria</taxon>
        <taxon>Bacillati</taxon>
        <taxon>Chloroflexota</taxon>
        <taxon>Chloroflexia</taxon>
        <taxon>Herpetosiphonales</taxon>
        <taxon>Herpetosiphonaceae</taxon>
        <taxon>Herpetosiphon</taxon>
    </lineage>
</organism>
<evidence type="ECO:0000313" key="1">
    <source>
        <dbReference type="EMBL" id="GAA5528732.1"/>
    </source>
</evidence>
<dbReference type="Proteomes" id="UP001428290">
    <property type="component" value="Unassembled WGS sequence"/>
</dbReference>
<protein>
    <submittedName>
        <fullName evidence="1">Uncharacterized protein</fullName>
    </submittedName>
</protein>
<comment type="caution">
    <text evidence="1">The sequence shown here is derived from an EMBL/GenBank/DDBJ whole genome shotgun (WGS) entry which is preliminary data.</text>
</comment>
<reference evidence="1 2" key="1">
    <citation type="submission" date="2024-02" db="EMBL/GenBank/DDBJ databases">
        <title>Herpetosiphon gulosus NBRC 112829.</title>
        <authorList>
            <person name="Ichikawa N."/>
            <person name="Katano-Makiyama Y."/>
            <person name="Hidaka K."/>
        </authorList>
    </citation>
    <scope>NUCLEOTIDE SEQUENCE [LARGE SCALE GENOMIC DNA]</scope>
    <source>
        <strain evidence="1 2">NBRC 112829</strain>
    </source>
</reference>
<evidence type="ECO:0000313" key="2">
    <source>
        <dbReference type="Proteomes" id="UP001428290"/>
    </source>
</evidence>
<accession>A0ABP9WZW5</accession>